<dbReference type="Proteomes" id="UP000256269">
    <property type="component" value="Unassembled WGS sequence"/>
</dbReference>
<dbReference type="AlphaFoldDB" id="A0A3E0GUX9"/>
<name>A0A3E0GUX9_9PSEU</name>
<evidence type="ECO:0000256" key="2">
    <source>
        <dbReference type="ARBA" id="ARBA00022679"/>
    </source>
</evidence>
<reference evidence="4 5" key="1">
    <citation type="submission" date="2018-08" db="EMBL/GenBank/DDBJ databases">
        <title>Genomic Encyclopedia of Archaeal and Bacterial Type Strains, Phase II (KMG-II): from individual species to whole genera.</title>
        <authorList>
            <person name="Goeker M."/>
        </authorList>
    </citation>
    <scope>NUCLEOTIDE SEQUENCE [LARGE SCALE GENOMIC DNA]</scope>
    <source>
        <strain evidence="4 5">DSM 45791</strain>
    </source>
</reference>
<protein>
    <submittedName>
        <fullName evidence="4">Glycosyltransferase involved in cell wall biosynthesis</fullName>
    </submittedName>
</protein>
<comment type="caution">
    <text evidence="4">The sequence shown here is derived from an EMBL/GenBank/DDBJ whole genome shotgun (WGS) entry which is preliminary data.</text>
</comment>
<evidence type="ECO:0000313" key="5">
    <source>
        <dbReference type="Proteomes" id="UP000256269"/>
    </source>
</evidence>
<organism evidence="4 5">
    <name type="scientific">Kutzneria buriramensis</name>
    <dbReference type="NCBI Taxonomy" id="1045776"/>
    <lineage>
        <taxon>Bacteria</taxon>
        <taxon>Bacillati</taxon>
        <taxon>Actinomycetota</taxon>
        <taxon>Actinomycetes</taxon>
        <taxon>Pseudonocardiales</taxon>
        <taxon>Pseudonocardiaceae</taxon>
        <taxon>Kutzneria</taxon>
    </lineage>
</organism>
<accession>A0A3E0GUX9</accession>
<sequence>MPLVGETNLRGVFAAQQARTAQVTRGADHVRVAGDLGVLSLYEGFFSGGARILHSDVVAGLHGRGQRHRVLSIHGQAHREVTLQRMQDDASYRKLVAAGVAVSALRDGSTGPAEFDEAEMAVFEREISGVEVLLTLKEQPLRLVNQAGTRGKPVITCLHRSDPENQGEALTQLHTAVSTGVIAALVCCAESTRAAYRAAGIPADLLEVIPNGVDLRRFRPDRLARARLRRALGITPDAPVIAFAARYDVMKNVPLFVRAAAAFLTARPDAHVVMCGAGMTAANPHLTADLALVGLEASSRLHRLGVRDDPQVLFAAADVVALTSAFGEAAPLCLIEGMMCGAIPVATDVGDCASIVAGRGLLTAPDPEAVAAAWAEALARRRWFVPALLTSRIQFGRRRMIASYARLIRRAAGSRTRMPLTAAAQRAEAAA</sequence>
<dbReference type="SUPFAM" id="SSF53756">
    <property type="entry name" value="UDP-Glycosyltransferase/glycogen phosphorylase"/>
    <property type="match status" value="1"/>
</dbReference>
<dbReference type="PANTHER" id="PTHR12526">
    <property type="entry name" value="GLYCOSYLTRANSFERASE"/>
    <property type="match status" value="1"/>
</dbReference>
<dbReference type="EMBL" id="QUNO01000028">
    <property type="protein sequence ID" value="REH27737.1"/>
    <property type="molecule type" value="Genomic_DNA"/>
</dbReference>
<dbReference type="Gene3D" id="3.40.50.2000">
    <property type="entry name" value="Glycogen Phosphorylase B"/>
    <property type="match status" value="2"/>
</dbReference>
<dbReference type="Pfam" id="PF13439">
    <property type="entry name" value="Glyco_transf_4"/>
    <property type="match status" value="1"/>
</dbReference>
<keyword evidence="1" id="KW-0328">Glycosyltransferase</keyword>
<keyword evidence="5" id="KW-1185">Reference proteome</keyword>
<evidence type="ECO:0000256" key="1">
    <source>
        <dbReference type="ARBA" id="ARBA00022676"/>
    </source>
</evidence>
<keyword evidence="2 4" id="KW-0808">Transferase</keyword>
<dbReference type="Pfam" id="PF13692">
    <property type="entry name" value="Glyco_trans_1_4"/>
    <property type="match status" value="1"/>
</dbReference>
<proteinExistence type="predicted"/>
<evidence type="ECO:0000259" key="3">
    <source>
        <dbReference type="Pfam" id="PF13439"/>
    </source>
</evidence>
<dbReference type="InterPro" id="IPR028098">
    <property type="entry name" value="Glyco_trans_4-like_N"/>
</dbReference>
<dbReference type="PANTHER" id="PTHR12526:SF510">
    <property type="entry name" value="D-INOSITOL 3-PHOSPHATE GLYCOSYLTRANSFERASE"/>
    <property type="match status" value="1"/>
</dbReference>
<evidence type="ECO:0000313" key="4">
    <source>
        <dbReference type="EMBL" id="REH27737.1"/>
    </source>
</evidence>
<dbReference type="RefSeq" id="WP_211353607.1">
    <property type="nucleotide sequence ID" value="NZ_CP144375.1"/>
</dbReference>
<dbReference type="GO" id="GO:0016757">
    <property type="term" value="F:glycosyltransferase activity"/>
    <property type="evidence" value="ECO:0007669"/>
    <property type="project" value="UniProtKB-KW"/>
</dbReference>
<gene>
    <name evidence="4" type="ORF">BCF44_12840</name>
</gene>
<feature type="domain" description="Glycosyltransferase subfamily 4-like N-terminal" evidence="3">
    <location>
        <begin position="147"/>
        <end position="217"/>
    </location>
</feature>